<sequence length="403" mass="46538">MSCQTFVRNRIVSTITAETYRPQLLTLSEKAWDSISDDSDTSASENRRMEWLGDKIIAWRISLKLYEIFSEGDVEFYHVSEDKAGFAATDHRQIVRESLVCNLTFTHLMQKIGAATATSCPSNKTSADVFEALVAVLYNEHAKNHLEDKFHAWFDDMFVPLIEAGYVAYHTYKRQLNLNNTRAARFKTRKRLGHKAGAPCHFTPIPFHPTVDPVLKALRSSRYRFRTAEKHKYEHLRKLYPTINIPQAHCIAPVYHTTFTPIIRPEPFGLDSRTFNRDDENLDEYHYSEDNEDASGDNREHLDAYEEDEEYLNAPNDEEENLDAYEEAEDLDAPEDDEGYLDPSEDNQKNLNAFEDAQSMYSSLFPSSRISYLQAPKLVVPPPVTFWPKFEFNRTSRTFSTVS</sequence>
<comment type="caution">
    <text evidence="1">The sequence shown here is derived from an EMBL/GenBank/DDBJ whole genome shotgun (WGS) entry which is preliminary data.</text>
</comment>
<name>A0A8H6YRM6_9AGAR</name>
<keyword evidence="2" id="KW-1185">Reference proteome</keyword>
<dbReference type="Gene3D" id="1.10.1520.10">
    <property type="entry name" value="Ribonuclease III domain"/>
    <property type="match status" value="1"/>
</dbReference>
<gene>
    <name evidence="1" type="ORF">MSAN_01017700</name>
</gene>
<protein>
    <submittedName>
        <fullName evidence="1">RNase III domain-containing protein</fullName>
    </submittedName>
</protein>
<reference evidence="1" key="1">
    <citation type="submission" date="2020-05" db="EMBL/GenBank/DDBJ databases">
        <title>Mycena genomes resolve the evolution of fungal bioluminescence.</title>
        <authorList>
            <person name="Tsai I.J."/>
        </authorList>
    </citation>
    <scope>NUCLEOTIDE SEQUENCE</scope>
    <source>
        <strain evidence="1">160909Yilan</strain>
    </source>
</reference>
<dbReference type="InterPro" id="IPR036389">
    <property type="entry name" value="RNase_III_sf"/>
</dbReference>
<evidence type="ECO:0000313" key="2">
    <source>
        <dbReference type="Proteomes" id="UP000623467"/>
    </source>
</evidence>
<dbReference type="GO" id="GO:0004525">
    <property type="term" value="F:ribonuclease III activity"/>
    <property type="evidence" value="ECO:0007669"/>
    <property type="project" value="InterPro"/>
</dbReference>
<dbReference type="AlphaFoldDB" id="A0A8H6YRM6"/>
<accession>A0A8H6YRM6</accession>
<dbReference type="OrthoDB" id="416741at2759"/>
<dbReference type="SUPFAM" id="SSF69065">
    <property type="entry name" value="RNase III domain-like"/>
    <property type="match status" value="1"/>
</dbReference>
<proteinExistence type="predicted"/>
<dbReference type="GO" id="GO:0006396">
    <property type="term" value="P:RNA processing"/>
    <property type="evidence" value="ECO:0007669"/>
    <property type="project" value="InterPro"/>
</dbReference>
<evidence type="ECO:0000313" key="1">
    <source>
        <dbReference type="EMBL" id="KAF7363607.1"/>
    </source>
</evidence>
<dbReference type="EMBL" id="JACAZH010000007">
    <property type="protein sequence ID" value="KAF7363607.1"/>
    <property type="molecule type" value="Genomic_DNA"/>
</dbReference>
<organism evidence="1 2">
    <name type="scientific">Mycena sanguinolenta</name>
    <dbReference type="NCBI Taxonomy" id="230812"/>
    <lineage>
        <taxon>Eukaryota</taxon>
        <taxon>Fungi</taxon>
        <taxon>Dikarya</taxon>
        <taxon>Basidiomycota</taxon>
        <taxon>Agaricomycotina</taxon>
        <taxon>Agaricomycetes</taxon>
        <taxon>Agaricomycetidae</taxon>
        <taxon>Agaricales</taxon>
        <taxon>Marasmiineae</taxon>
        <taxon>Mycenaceae</taxon>
        <taxon>Mycena</taxon>
    </lineage>
</organism>
<dbReference type="Proteomes" id="UP000623467">
    <property type="component" value="Unassembled WGS sequence"/>
</dbReference>